<organism evidence="1 2">
    <name type="scientific">Marinobacter azerbaijanicus</name>
    <dbReference type="NCBI Taxonomy" id="3050455"/>
    <lineage>
        <taxon>Bacteria</taxon>
        <taxon>Pseudomonadati</taxon>
        <taxon>Pseudomonadota</taxon>
        <taxon>Gammaproteobacteria</taxon>
        <taxon>Pseudomonadales</taxon>
        <taxon>Marinobacteraceae</taxon>
        <taxon>Marinobacter</taxon>
    </lineage>
</organism>
<gene>
    <name evidence="1" type="ORF">QPM17_03775</name>
</gene>
<sequence>MKNYKKASEGLEFFSTTTTGAAEAEAAQINSPRLAAKREAI</sequence>
<name>A0ABT7I924_9GAMM</name>
<dbReference type="EMBL" id="JASSVS010000002">
    <property type="protein sequence ID" value="MDL0430228.1"/>
    <property type="molecule type" value="Genomic_DNA"/>
</dbReference>
<reference evidence="1 2" key="1">
    <citation type="submission" date="2023-06" db="EMBL/GenBank/DDBJ databases">
        <title>Marinobacter azerbaijanicus a moderately halophilic, isolated from Urmia Lake in Azerbaijan region of Iran.</title>
        <authorList>
            <person name="Sanchez-Porro C."/>
            <person name="Aghdam E.M."/>
            <person name="Saheb S.M."/>
            <person name="Tarhriz V."/>
            <person name="Kazemi E."/>
            <person name="Ammozegar M.A."/>
            <person name="Ventosa A."/>
            <person name="Hejazi M.S."/>
        </authorList>
    </citation>
    <scope>NUCLEOTIDE SEQUENCE [LARGE SCALE GENOMIC DNA]</scope>
    <source>
        <strain evidence="1 2">TBZ242</strain>
    </source>
</reference>
<comment type="caution">
    <text evidence="1">The sequence shown here is derived from an EMBL/GenBank/DDBJ whole genome shotgun (WGS) entry which is preliminary data.</text>
</comment>
<dbReference type="Proteomes" id="UP001227964">
    <property type="component" value="Unassembled WGS sequence"/>
</dbReference>
<keyword evidence="2" id="KW-1185">Reference proteome</keyword>
<protein>
    <submittedName>
        <fullName evidence="1">Uncharacterized protein</fullName>
    </submittedName>
</protein>
<accession>A0ABT7I924</accession>
<evidence type="ECO:0000313" key="1">
    <source>
        <dbReference type="EMBL" id="MDL0430228.1"/>
    </source>
</evidence>
<dbReference type="RefSeq" id="WP_285388906.1">
    <property type="nucleotide sequence ID" value="NZ_JASSVS010000002.1"/>
</dbReference>
<evidence type="ECO:0000313" key="2">
    <source>
        <dbReference type="Proteomes" id="UP001227964"/>
    </source>
</evidence>
<proteinExistence type="predicted"/>